<protein>
    <submittedName>
        <fullName evidence="1">Uncharacterized protein</fullName>
    </submittedName>
</protein>
<reference evidence="1" key="1">
    <citation type="submission" date="2023-10" db="EMBL/GenBank/DDBJ databases">
        <authorList>
            <person name="Chen Y."/>
            <person name="Shah S."/>
            <person name="Dougan E. K."/>
            <person name="Thang M."/>
            <person name="Chan C."/>
        </authorList>
    </citation>
    <scope>NUCLEOTIDE SEQUENCE [LARGE SCALE GENOMIC DNA]</scope>
</reference>
<keyword evidence="2" id="KW-1185">Reference proteome</keyword>
<dbReference type="PANTHER" id="PTHR21715:SF0">
    <property type="entry name" value="RH04127P"/>
    <property type="match status" value="1"/>
</dbReference>
<feature type="non-terminal residue" evidence="1">
    <location>
        <position position="60"/>
    </location>
</feature>
<name>A0ABN9U6C2_9DINO</name>
<comment type="caution">
    <text evidence="1">The sequence shown here is derived from an EMBL/GenBank/DDBJ whole genome shotgun (WGS) entry which is preliminary data.</text>
</comment>
<gene>
    <name evidence="1" type="ORF">PCOR1329_LOCUS45615</name>
</gene>
<dbReference type="Gene3D" id="3.30.1470.10">
    <property type="entry name" value="Photosystem I PsaD, reaction center subunit II"/>
    <property type="match status" value="1"/>
</dbReference>
<dbReference type="Proteomes" id="UP001189429">
    <property type="component" value="Unassembled WGS sequence"/>
</dbReference>
<dbReference type="PANTHER" id="PTHR21715">
    <property type="entry name" value="RH04127P"/>
    <property type="match status" value="1"/>
</dbReference>
<sequence length="60" mass="6888">MCFGYSLAVCYRSTGAENREVTQEEIEEYAEFLGIDLDTERHLLWIARQGVAEPPPAPWK</sequence>
<proteinExistence type="predicted"/>
<evidence type="ECO:0000313" key="2">
    <source>
        <dbReference type="Proteomes" id="UP001189429"/>
    </source>
</evidence>
<dbReference type="InterPro" id="IPR053233">
    <property type="entry name" value="ABRA-related"/>
</dbReference>
<evidence type="ECO:0000313" key="1">
    <source>
        <dbReference type="EMBL" id="CAK0854548.1"/>
    </source>
</evidence>
<accession>A0ABN9U6C2</accession>
<dbReference type="EMBL" id="CAUYUJ010015487">
    <property type="protein sequence ID" value="CAK0854548.1"/>
    <property type="molecule type" value="Genomic_DNA"/>
</dbReference>
<organism evidence="1 2">
    <name type="scientific">Prorocentrum cordatum</name>
    <dbReference type="NCBI Taxonomy" id="2364126"/>
    <lineage>
        <taxon>Eukaryota</taxon>
        <taxon>Sar</taxon>
        <taxon>Alveolata</taxon>
        <taxon>Dinophyceae</taxon>
        <taxon>Prorocentrales</taxon>
        <taxon>Prorocentraceae</taxon>
        <taxon>Prorocentrum</taxon>
    </lineage>
</organism>